<dbReference type="OrthoDB" id="513408at2"/>
<evidence type="ECO:0000313" key="4">
    <source>
        <dbReference type="Proteomes" id="UP000238442"/>
    </source>
</evidence>
<keyword evidence="1" id="KW-0663">Pyridoxal phosphate</keyword>
<dbReference type="EMBL" id="CP027062">
    <property type="protein sequence ID" value="AVI50223.1"/>
    <property type="molecule type" value="Genomic_DNA"/>
</dbReference>
<dbReference type="Gene3D" id="3.40.640.10">
    <property type="entry name" value="Type I PLP-dependent aspartate aminotransferase-like (Major domain)"/>
    <property type="match status" value="1"/>
</dbReference>
<dbReference type="GO" id="GO:0008483">
    <property type="term" value="F:transaminase activity"/>
    <property type="evidence" value="ECO:0007669"/>
    <property type="project" value="UniProtKB-KW"/>
</dbReference>
<protein>
    <submittedName>
        <fullName evidence="3">Aminotransferase</fullName>
    </submittedName>
</protein>
<name>A0A2S0HVL9_9FLAO</name>
<dbReference type="InterPro" id="IPR000192">
    <property type="entry name" value="Aminotrans_V_dom"/>
</dbReference>
<evidence type="ECO:0000259" key="2">
    <source>
        <dbReference type="Pfam" id="PF00266"/>
    </source>
</evidence>
<dbReference type="SUPFAM" id="SSF53383">
    <property type="entry name" value="PLP-dependent transferases"/>
    <property type="match status" value="1"/>
</dbReference>
<proteinExistence type="predicted"/>
<evidence type="ECO:0000313" key="3">
    <source>
        <dbReference type="EMBL" id="AVI50223.1"/>
    </source>
</evidence>
<dbReference type="Proteomes" id="UP000238442">
    <property type="component" value="Chromosome"/>
</dbReference>
<reference evidence="3 4" key="1">
    <citation type="submission" date="2018-02" db="EMBL/GenBank/DDBJ databases">
        <title>Genomic analysis of the strain RR4-38 isolated from a seawater recirculating aquaculture system.</title>
        <authorList>
            <person name="Kim Y.-S."/>
            <person name="Jang Y.H."/>
            <person name="Kim K.-H."/>
        </authorList>
    </citation>
    <scope>NUCLEOTIDE SEQUENCE [LARGE SCALE GENOMIC DNA]</scope>
    <source>
        <strain evidence="3 4">RR4-38</strain>
    </source>
</reference>
<dbReference type="Gene3D" id="3.90.1150.10">
    <property type="entry name" value="Aspartate Aminotransferase, domain 1"/>
    <property type="match status" value="1"/>
</dbReference>
<dbReference type="AlphaFoldDB" id="A0A2S0HVL9"/>
<dbReference type="PANTHER" id="PTHR43586:SF15">
    <property type="entry name" value="BLR3095 PROTEIN"/>
    <property type="match status" value="1"/>
</dbReference>
<organism evidence="3 4">
    <name type="scientific">Pukyongia salina</name>
    <dbReference type="NCBI Taxonomy" id="2094025"/>
    <lineage>
        <taxon>Bacteria</taxon>
        <taxon>Pseudomonadati</taxon>
        <taxon>Bacteroidota</taxon>
        <taxon>Flavobacteriia</taxon>
        <taxon>Flavobacteriales</taxon>
        <taxon>Flavobacteriaceae</taxon>
        <taxon>Pukyongia</taxon>
    </lineage>
</organism>
<dbReference type="RefSeq" id="WP_105214877.1">
    <property type="nucleotide sequence ID" value="NZ_CP027062.1"/>
</dbReference>
<keyword evidence="4" id="KW-1185">Reference proteome</keyword>
<accession>A0A2S0HVL9</accession>
<gene>
    <name evidence="3" type="ORF">C5O00_03175</name>
</gene>
<evidence type="ECO:0000256" key="1">
    <source>
        <dbReference type="ARBA" id="ARBA00022898"/>
    </source>
</evidence>
<keyword evidence="3" id="KW-0808">Transferase</keyword>
<dbReference type="InterPro" id="IPR015422">
    <property type="entry name" value="PyrdxlP-dep_Trfase_small"/>
</dbReference>
<dbReference type="PANTHER" id="PTHR43586">
    <property type="entry name" value="CYSTEINE DESULFURASE"/>
    <property type="match status" value="1"/>
</dbReference>
<dbReference type="InterPro" id="IPR015421">
    <property type="entry name" value="PyrdxlP-dep_Trfase_major"/>
</dbReference>
<dbReference type="KEGG" id="aue:C5O00_03175"/>
<dbReference type="Pfam" id="PF00266">
    <property type="entry name" value="Aminotran_5"/>
    <property type="match status" value="1"/>
</dbReference>
<keyword evidence="3" id="KW-0032">Aminotransferase</keyword>
<dbReference type="InterPro" id="IPR015424">
    <property type="entry name" value="PyrdxlP-dep_Trfase"/>
</dbReference>
<sequence length="360" mass="41117">MEDFKKEFPLTQHYTYLNTASCGLLSRSLVSWRQEHDKNLMEGGSIFRDTHKQHIREIRSGLSRFFSTSEETIALVPNFSTGMNALLDGLAEESKILLLEGDYPSINWPAEFRKFELCYARIDANLEQNIEEAIVEHNPDVFAFSMVQYISGIMMDPNFLNRIKAYHPNLLLIADGTQFLGTTNFSFSESPLDIIGASSYKWLLAGYGNGLFMIKPEVQHRFSLRTIGFNSADAGFGQKDEISFVGRMEPGHLDTLNFGSLGESVTFLEKLGMDKVEEHLKDLIHTAKSEFVKRDLLDEAVVNRETHSTIFNIKGDKELFERFKSEKVICSLRGKGIRVSFHIYNTREDLHKLLEIIDSY</sequence>
<feature type="domain" description="Aminotransferase class V" evidence="2">
    <location>
        <begin position="45"/>
        <end position="353"/>
    </location>
</feature>